<sequence>MSRIGEGFGRLEVLLTSVQCTKAVVFAGSCCMFRSERLYLTMRAVSFPCTQMLHQESLLTVVLRTTRCPAFEQINFRRAPNCAMQGIIRIQLSSYSGVRCGHQRRGSWGAETSPTQHLDNGQKFSDHGTSAVHVLHRVASPNLFT</sequence>
<proteinExistence type="predicted"/>
<evidence type="ECO:0000313" key="1">
    <source>
        <dbReference type="EMBL" id="KAG0588830.1"/>
    </source>
</evidence>
<organism evidence="1 2">
    <name type="scientific">Ceratodon purpureus</name>
    <name type="common">Fire moss</name>
    <name type="synonym">Dicranum purpureum</name>
    <dbReference type="NCBI Taxonomy" id="3225"/>
    <lineage>
        <taxon>Eukaryota</taxon>
        <taxon>Viridiplantae</taxon>
        <taxon>Streptophyta</taxon>
        <taxon>Embryophyta</taxon>
        <taxon>Bryophyta</taxon>
        <taxon>Bryophytina</taxon>
        <taxon>Bryopsida</taxon>
        <taxon>Dicranidae</taxon>
        <taxon>Pseudoditrichales</taxon>
        <taxon>Ditrichaceae</taxon>
        <taxon>Ceratodon</taxon>
    </lineage>
</organism>
<dbReference type="Proteomes" id="UP000822688">
    <property type="component" value="Chromosome 2"/>
</dbReference>
<evidence type="ECO:0000313" key="2">
    <source>
        <dbReference type="Proteomes" id="UP000822688"/>
    </source>
</evidence>
<reference evidence="1" key="1">
    <citation type="submission" date="2020-06" db="EMBL/GenBank/DDBJ databases">
        <title>WGS assembly of Ceratodon purpureus strain R40.</title>
        <authorList>
            <person name="Carey S.B."/>
            <person name="Jenkins J."/>
            <person name="Shu S."/>
            <person name="Lovell J.T."/>
            <person name="Sreedasyam A."/>
            <person name="Maumus F."/>
            <person name="Tiley G.P."/>
            <person name="Fernandez-Pozo N."/>
            <person name="Barry K."/>
            <person name="Chen C."/>
            <person name="Wang M."/>
            <person name="Lipzen A."/>
            <person name="Daum C."/>
            <person name="Saski C.A."/>
            <person name="Payton A.C."/>
            <person name="Mcbreen J.C."/>
            <person name="Conrad R.E."/>
            <person name="Kollar L.M."/>
            <person name="Olsson S."/>
            <person name="Huttunen S."/>
            <person name="Landis J.B."/>
            <person name="Wickett N.J."/>
            <person name="Johnson M.G."/>
            <person name="Rensing S.A."/>
            <person name="Grimwood J."/>
            <person name="Schmutz J."/>
            <person name="Mcdaniel S.F."/>
        </authorList>
    </citation>
    <scope>NUCLEOTIDE SEQUENCE</scope>
    <source>
        <strain evidence="1">R40</strain>
    </source>
</reference>
<keyword evidence="2" id="KW-1185">Reference proteome</keyword>
<name>A0A8T0IYM2_CERPU</name>
<protein>
    <submittedName>
        <fullName evidence="1">Uncharacterized protein</fullName>
    </submittedName>
</protein>
<dbReference type="EMBL" id="CM026422">
    <property type="protein sequence ID" value="KAG0588830.1"/>
    <property type="molecule type" value="Genomic_DNA"/>
</dbReference>
<accession>A0A8T0IYM2</accession>
<comment type="caution">
    <text evidence="1">The sequence shown here is derived from an EMBL/GenBank/DDBJ whole genome shotgun (WGS) entry which is preliminary data.</text>
</comment>
<dbReference type="AlphaFoldDB" id="A0A8T0IYM2"/>
<gene>
    <name evidence="1" type="ORF">KC19_2G272600</name>
</gene>